<evidence type="ECO:0000313" key="3">
    <source>
        <dbReference type="EMBL" id="QFG37102.1"/>
    </source>
</evidence>
<evidence type="ECO:0000256" key="2">
    <source>
        <dbReference type="ARBA" id="ARBA00022679"/>
    </source>
</evidence>
<dbReference type="EMBL" id="CP058690">
    <property type="protein sequence ID" value="QLH14674.1"/>
    <property type="molecule type" value="Genomic_DNA"/>
</dbReference>
<dbReference type="InterPro" id="IPR029063">
    <property type="entry name" value="SAM-dependent_MTases_sf"/>
</dbReference>
<accession>A0A1I5EWP9</accession>
<dbReference type="GeneID" id="51371501"/>
<gene>
    <name evidence="5" type="ORF">BDE18_1805</name>
    <name evidence="3" type="ORF">ESD82_13025</name>
    <name evidence="4" type="ORF">HYQ43_10205</name>
</gene>
<dbReference type="Pfam" id="PF02636">
    <property type="entry name" value="Methyltransf_28"/>
    <property type="match status" value="1"/>
</dbReference>
<protein>
    <submittedName>
        <fullName evidence="3 4">SAM-dependent methyltransferase</fullName>
    </submittedName>
    <submittedName>
        <fullName evidence="5">SAM-dependent MidA family methyltransferase</fullName>
    </submittedName>
</protein>
<keyword evidence="2 4" id="KW-0808">Transferase</keyword>
<dbReference type="GO" id="GO:0032259">
    <property type="term" value="P:methylation"/>
    <property type="evidence" value="ECO:0007669"/>
    <property type="project" value="UniProtKB-KW"/>
</dbReference>
<dbReference type="KEGG" id="ppan:ESD82_13025"/>
<evidence type="ECO:0000313" key="6">
    <source>
        <dbReference type="Proteomes" id="UP000273626"/>
    </source>
</evidence>
<dbReference type="RefSeq" id="WP_024843135.1">
    <property type="nucleotide sequence ID" value="NZ_CP038203.1"/>
</dbReference>
<dbReference type="SUPFAM" id="SSF53335">
    <property type="entry name" value="S-adenosyl-L-methionine-dependent methyltransferases"/>
    <property type="match status" value="1"/>
</dbReference>
<organism evidence="3 7">
    <name type="scientific">Paracoccus pantotrophus</name>
    <name type="common">Thiosphaera pantotropha</name>
    <dbReference type="NCBI Taxonomy" id="82367"/>
    <lineage>
        <taxon>Bacteria</taxon>
        <taxon>Pseudomonadati</taxon>
        <taxon>Pseudomonadota</taxon>
        <taxon>Alphaproteobacteria</taxon>
        <taxon>Rhodobacterales</taxon>
        <taxon>Paracoccaceae</taxon>
        <taxon>Paracoccus</taxon>
    </lineage>
</organism>
<dbReference type="AlphaFoldDB" id="A0A1I5EWP9"/>
<evidence type="ECO:0000313" key="7">
    <source>
        <dbReference type="Proteomes" id="UP000326453"/>
    </source>
</evidence>
<dbReference type="EMBL" id="CP044426">
    <property type="protein sequence ID" value="QFG37102.1"/>
    <property type="molecule type" value="Genomic_DNA"/>
</dbReference>
<dbReference type="GO" id="GO:0035243">
    <property type="term" value="F:protein-arginine omega-N symmetric methyltransferase activity"/>
    <property type="evidence" value="ECO:0007669"/>
    <property type="project" value="TreeGrafter"/>
</dbReference>
<dbReference type="InterPro" id="IPR038375">
    <property type="entry name" value="NDUFAF7_sf"/>
</dbReference>
<name>A0A1I5EWP9_PARPN</name>
<reference evidence="4 8" key="3">
    <citation type="submission" date="2020-07" db="EMBL/GenBank/DDBJ databases">
        <title>The complete genome of Paracoccus pantotrophus ACCC 10489.</title>
        <authorList>
            <person name="Si Y."/>
        </authorList>
    </citation>
    <scope>NUCLEOTIDE SEQUENCE [LARGE SCALE GENOMIC DNA]</scope>
    <source>
        <strain evidence="4 8">ACCC10489</strain>
    </source>
</reference>
<dbReference type="EMBL" id="RBLI01000001">
    <property type="protein sequence ID" value="RKS52478.1"/>
    <property type="molecule type" value="Genomic_DNA"/>
</dbReference>
<proteinExistence type="predicted"/>
<dbReference type="Proteomes" id="UP000273626">
    <property type="component" value="Unassembled WGS sequence"/>
</dbReference>
<dbReference type="PANTHER" id="PTHR12049">
    <property type="entry name" value="PROTEIN ARGININE METHYLTRANSFERASE NDUFAF7, MITOCHONDRIAL"/>
    <property type="match status" value="1"/>
</dbReference>
<dbReference type="Gene3D" id="3.40.50.12710">
    <property type="match status" value="1"/>
</dbReference>
<dbReference type="PANTHER" id="PTHR12049:SF7">
    <property type="entry name" value="PROTEIN ARGININE METHYLTRANSFERASE NDUFAF7, MITOCHONDRIAL"/>
    <property type="match status" value="1"/>
</dbReference>
<sequence>MTPLARLIAARIRLSGPMGLDEYMRLCLLHPEHGYYATRDPFGAGGDFTTAPEISQIFGEMVGLALAQAWLDQGAPSPFTLAEIGPGRGTLMADILRAIRIVPGMAEAARVALVEASPHLRRIQRDRLGAVAHLDDVSQLPQAPLFLVANEFFDALPIRQFRRGARGWAERVVALDGQGGLEMGLVPASDAALPPAPQGVIRETCPEALPIVAQLAARIAAHGGCAILIDYGGWDGQGDTFQALRRHRPEDPLANPGQADLTAHVDFAPLAAAARAAGARVSRMVAQGDWLKRLGIEARARRLERAGDGGAMAALHRLTAPDEMGQLFKVLAFWARHAPVPAGFEPLDDDADDA</sequence>
<evidence type="ECO:0000313" key="4">
    <source>
        <dbReference type="EMBL" id="QLH14674.1"/>
    </source>
</evidence>
<reference evidence="5 6" key="1">
    <citation type="submission" date="2018-10" db="EMBL/GenBank/DDBJ databases">
        <title>Genomic Encyclopedia of Archaeal and Bacterial Type Strains, Phase II (KMG-II): from individual species to whole genera.</title>
        <authorList>
            <person name="Goeker M."/>
        </authorList>
    </citation>
    <scope>NUCLEOTIDE SEQUENCE [LARGE SCALE GENOMIC DNA]</scope>
    <source>
        <strain evidence="6">ATCC 35512 / DSM 2944 / CIP 106514 / LMD 82.5 / NBRC 102493 / NCCB 82005 / GB17</strain>
        <strain evidence="5">DSM 2944</strain>
    </source>
</reference>
<evidence type="ECO:0000256" key="1">
    <source>
        <dbReference type="ARBA" id="ARBA00022603"/>
    </source>
</evidence>
<dbReference type="Proteomes" id="UP000326453">
    <property type="component" value="Chromosome 1"/>
</dbReference>
<dbReference type="InterPro" id="IPR003788">
    <property type="entry name" value="NDUFAF7"/>
</dbReference>
<reference evidence="3 7" key="2">
    <citation type="submission" date="2019-01" db="EMBL/GenBank/DDBJ databases">
        <title>Complete Genome Sequence and Annotation of the Paracoccus pantotrophus type strain DSM 2944.</title>
        <authorList>
            <person name="Bockwoldt J.A."/>
            <person name="Zimmermann M."/>
            <person name="Tiso T."/>
            <person name="Blank L.M."/>
        </authorList>
    </citation>
    <scope>NUCLEOTIDE SEQUENCE [LARGE SCALE GENOMIC DNA]</scope>
    <source>
        <strain evidence="3 7">DSM 2944</strain>
    </source>
</reference>
<dbReference type="OrthoDB" id="9794208at2"/>
<keyword evidence="1 3" id="KW-0489">Methyltransferase</keyword>
<keyword evidence="6" id="KW-1185">Reference proteome</keyword>
<dbReference type="Proteomes" id="UP000509322">
    <property type="component" value="Chromosome 2"/>
</dbReference>
<evidence type="ECO:0000313" key="8">
    <source>
        <dbReference type="Proteomes" id="UP000509322"/>
    </source>
</evidence>
<evidence type="ECO:0000313" key="5">
    <source>
        <dbReference type="EMBL" id="RKS52478.1"/>
    </source>
</evidence>